<dbReference type="STRING" id="1432307.W9CLD4"/>
<reference evidence="2 3" key="1">
    <citation type="journal article" date="2014" name="Genome Announc.">
        <title>Draft genome sequence of Sclerotinia borealis, a psychrophilic plant pathogenic fungus.</title>
        <authorList>
            <person name="Mardanov A.V."/>
            <person name="Beletsky A.V."/>
            <person name="Kadnikov V.V."/>
            <person name="Ignatov A.N."/>
            <person name="Ravin N.V."/>
        </authorList>
    </citation>
    <scope>NUCLEOTIDE SEQUENCE [LARGE SCALE GENOMIC DNA]</scope>
    <source>
        <strain evidence="3">F-4157</strain>
    </source>
</reference>
<sequence length="218" mass="24147">MTSSNVTIFNTSFGTNNLSYTWTASEKRFLQHVCRPYNLKISTADWNHISDVFATEQVRHFAGGDLHATDSWPPRPCTWERFKKAYARYVKDEEKKRQEAAHTMLNLAGVSVGAAGRQEQEQEQEQNQNLQVPEGGIRLSASRIPIPEGSILLPDGTIRLPCGSQIVVTNVVNPVPQAENTVPVGGVRLPDGRIRLANGRHLLPDDPMTPNPAPQGEN</sequence>
<feature type="compositionally biased region" description="Pro residues" evidence="1">
    <location>
        <begin position="207"/>
        <end position="218"/>
    </location>
</feature>
<keyword evidence="3" id="KW-1185">Reference proteome</keyword>
<dbReference type="OrthoDB" id="3554494at2759"/>
<feature type="region of interest" description="Disordered" evidence="1">
    <location>
        <begin position="113"/>
        <end position="134"/>
    </location>
</feature>
<feature type="region of interest" description="Disordered" evidence="1">
    <location>
        <begin position="199"/>
        <end position="218"/>
    </location>
</feature>
<protein>
    <submittedName>
        <fullName evidence="2">Uncharacterized protein</fullName>
    </submittedName>
</protein>
<comment type="caution">
    <text evidence="2">The sequence shown here is derived from an EMBL/GenBank/DDBJ whole genome shotgun (WGS) entry which is preliminary data.</text>
</comment>
<evidence type="ECO:0000313" key="3">
    <source>
        <dbReference type="Proteomes" id="UP000019487"/>
    </source>
</evidence>
<dbReference type="Proteomes" id="UP000019487">
    <property type="component" value="Unassembled WGS sequence"/>
</dbReference>
<gene>
    <name evidence="2" type="ORF">SBOR_4123</name>
</gene>
<dbReference type="AlphaFoldDB" id="W9CLD4"/>
<name>W9CLD4_SCLBF</name>
<accession>W9CLD4</accession>
<dbReference type="EMBL" id="AYSA01000184">
    <property type="protein sequence ID" value="ESZ95469.1"/>
    <property type="molecule type" value="Genomic_DNA"/>
</dbReference>
<dbReference type="HOGENOM" id="CLU_1267542_0_0_1"/>
<proteinExistence type="predicted"/>
<organism evidence="2 3">
    <name type="scientific">Sclerotinia borealis (strain F-4128)</name>
    <dbReference type="NCBI Taxonomy" id="1432307"/>
    <lineage>
        <taxon>Eukaryota</taxon>
        <taxon>Fungi</taxon>
        <taxon>Dikarya</taxon>
        <taxon>Ascomycota</taxon>
        <taxon>Pezizomycotina</taxon>
        <taxon>Leotiomycetes</taxon>
        <taxon>Helotiales</taxon>
        <taxon>Sclerotiniaceae</taxon>
        <taxon>Sclerotinia</taxon>
    </lineage>
</organism>
<evidence type="ECO:0000313" key="2">
    <source>
        <dbReference type="EMBL" id="ESZ95469.1"/>
    </source>
</evidence>
<evidence type="ECO:0000256" key="1">
    <source>
        <dbReference type="SAM" id="MobiDB-lite"/>
    </source>
</evidence>